<dbReference type="NCBIfam" id="TIGR02215">
    <property type="entry name" value="phage_chp_gp8"/>
    <property type="match status" value="1"/>
</dbReference>
<dbReference type="InterPro" id="IPR011738">
    <property type="entry name" value="Phage_CHP"/>
</dbReference>
<proteinExistence type="predicted"/>
<accession>A0ABT7EZ49</accession>
<keyword evidence="2" id="KW-1185">Reference proteome</keyword>
<organism evidence="1 2">
    <name type="scientific">Pseudodonghicola flavimaris</name>
    <dbReference type="NCBI Taxonomy" id="3050036"/>
    <lineage>
        <taxon>Bacteria</taxon>
        <taxon>Pseudomonadati</taxon>
        <taxon>Pseudomonadota</taxon>
        <taxon>Alphaproteobacteria</taxon>
        <taxon>Rhodobacterales</taxon>
        <taxon>Paracoccaceae</taxon>
        <taxon>Pseudodonghicola</taxon>
    </lineage>
</organism>
<protein>
    <recommendedName>
        <fullName evidence="3">Phage gp6-like head-tail connector protein</fullName>
    </recommendedName>
</protein>
<dbReference type="Proteomes" id="UP001243757">
    <property type="component" value="Unassembled WGS sequence"/>
</dbReference>
<sequence length="191" mass="20344">MSLIRTVAPAVAPVTLAQLQAHLKLEAGEDDAQIQHCLDVAVAQFDGPDGELGRALIGQTWQETFAAVPASGAAVELGLSPVSDLVSAQIVDANGTWSDVVAPELFELGGRYLVSVESWGIAGPARDKLRITYVAGFGALAEDVPLPIRHAILLFATHLYRVREPVVFGAAPVEVPLSISRLVAPYKIWWS</sequence>
<gene>
    <name evidence="1" type="ORF">QO033_08020</name>
</gene>
<dbReference type="EMBL" id="JASNJD010000004">
    <property type="protein sequence ID" value="MDK3017621.1"/>
    <property type="molecule type" value="Genomic_DNA"/>
</dbReference>
<dbReference type="RefSeq" id="WP_284480433.1">
    <property type="nucleotide sequence ID" value="NZ_JASNJD010000004.1"/>
</dbReference>
<reference evidence="1 2" key="1">
    <citation type="submission" date="2023-05" db="EMBL/GenBank/DDBJ databases">
        <title>Pseudodonghicola sp. nov.</title>
        <authorList>
            <person name="Huang J."/>
        </authorList>
    </citation>
    <scope>NUCLEOTIDE SEQUENCE [LARGE SCALE GENOMIC DNA]</scope>
    <source>
        <strain evidence="1 2">IC7</strain>
    </source>
</reference>
<evidence type="ECO:0000313" key="2">
    <source>
        <dbReference type="Proteomes" id="UP001243757"/>
    </source>
</evidence>
<dbReference type="CDD" id="cd08054">
    <property type="entry name" value="gp6"/>
    <property type="match status" value="1"/>
</dbReference>
<evidence type="ECO:0000313" key="1">
    <source>
        <dbReference type="EMBL" id="MDK3017621.1"/>
    </source>
</evidence>
<dbReference type="Gene3D" id="1.10.3230.30">
    <property type="entry name" value="Phage gp6-like head-tail connector protein"/>
    <property type="match status" value="1"/>
</dbReference>
<name>A0ABT7EZ49_9RHOB</name>
<evidence type="ECO:0008006" key="3">
    <source>
        <dbReference type="Google" id="ProtNLM"/>
    </source>
</evidence>
<comment type="caution">
    <text evidence="1">The sequence shown here is derived from an EMBL/GenBank/DDBJ whole genome shotgun (WGS) entry which is preliminary data.</text>
</comment>